<dbReference type="EMBL" id="UINC01206534">
    <property type="protein sequence ID" value="SVE28203.1"/>
    <property type="molecule type" value="Genomic_DNA"/>
</dbReference>
<feature type="non-terminal residue" evidence="1">
    <location>
        <position position="154"/>
    </location>
</feature>
<protein>
    <submittedName>
        <fullName evidence="1">Uncharacterized protein</fullName>
    </submittedName>
</protein>
<reference evidence="1" key="1">
    <citation type="submission" date="2018-05" db="EMBL/GenBank/DDBJ databases">
        <authorList>
            <person name="Lanie J.A."/>
            <person name="Ng W.-L."/>
            <person name="Kazmierczak K.M."/>
            <person name="Andrzejewski T.M."/>
            <person name="Davidsen T.M."/>
            <person name="Wayne K.J."/>
            <person name="Tettelin H."/>
            <person name="Glass J.I."/>
            <person name="Rusch D."/>
            <person name="Podicherti R."/>
            <person name="Tsui H.-C.T."/>
            <person name="Winkler M.E."/>
        </authorList>
    </citation>
    <scope>NUCLEOTIDE SEQUENCE</scope>
</reference>
<evidence type="ECO:0000313" key="1">
    <source>
        <dbReference type="EMBL" id="SVE28203.1"/>
    </source>
</evidence>
<dbReference type="AlphaFoldDB" id="A0A383C816"/>
<proteinExistence type="predicted"/>
<sequence>MRVPTQRLFFVASLVLLAGPVSSQEADPTGPNPYDIISGWPQSFAGEGFAWGGNSGVYAESPDRIIVLQRGETRLPDPMPDGFEGFVGSIGINALSGRGRTWQNCIYVVDGDGNILEVWDQWDYLFAGTEGPGPHRIRVSPYDPERRIWVIHET</sequence>
<name>A0A383C816_9ZZZZ</name>
<accession>A0A383C816</accession>
<gene>
    <name evidence="1" type="ORF">METZ01_LOCUS481057</name>
</gene>
<organism evidence="1">
    <name type="scientific">marine metagenome</name>
    <dbReference type="NCBI Taxonomy" id="408172"/>
    <lineage>
        <taxon>unclassified sequences</taxon>
        <taxon>metagenomes</taxon>
        <taxon>ecological metagenomes</taxon>
    </lineage>
</organism>